<dbReference type="EMBL" id="WOCE01000025">
    <property type="protein sequence ID" value="KAE9584813.1"/>
    <property type="molecule type" value="Genomic_DNA"/>
</dbReference>
<dbReference type="Proteomes" id="UP000447434">
    <property type="component" value="Chromosome 25"/>
</dbReference>
<protein>
    <submittedName>
        <fullName evidence="2">Uncharacterized protein</fullName>
    </submittedName>
</protein>
<organism evidence="2 3">
    <name type="scientific">Lupinus albus</name>
    <name type="common">White lupine</name>
    <name type="synonym">Lupinus termis</name>
    <dbReference type="NCBI Taxonomy" id="3870"/>
    <lineage>
        <taxon>Eukaryota</taxon>
        <taxon>Viridiplantae</taxon>
        <taxon>Streptophyta</taxon>
        <taxon>Embryophyta</taxon>
        <taxon>Tracheophyta</taxon>
        <taxon>Spermatophyta</taxon>
        <taxon>Magnoliopsida</taxon>
        <taxon>eudicotyledons</taxon>
        <taxon>Gunneridae</taxon>
        <taxon>Pentapetalae</taxon>
        <taxon>rosids</taxon>
        <taxon>fabids</taxon>
        <taxon>Fabales</taxon>
        <taxon>Fabaceae</taxon>
        <taxon>Papilionoideae</taxon>
        <taxon>50 kb inversion clade</taxon>
        <taxon>genistoids sensu lato</taxon>
        <taxon>core genistoids</taxon>
        <taxon>Genisteae</taxon>
        <taxon>Lupinus</taxon>
    </lineage>
</organism>
<keyword evidence="1" id="KW-0472">Membrane</keyword>
<evidence type="ECO:0000313" key="3">
    <source>
        <dbReference type="Proteomes" id="UP000447434"/>
    </source>
</evidence>
<feature type="transmembrane region" description="Helical" evidence="1">
    <location>
        <begin position="21"/>
        <end position="39"/>
    </location>
</feature>
<evidence type="ECO:0000256" key="1">
    <source>
        <dbReference type="SAM" id="Phobius"/>
    </source>
</evidence>
<evidence type="ECO:0000313" key="2">
    <source>
        <dbReference type="EMBL" id="KAE9584813.1"/>
    </source>
</evidence>
<keyword evidence="3" id="KW-1185">Reference proteome</keyword>
<accession>A0A6A4MUD2</accession>
<keyword evidence="1" id="KW-1133">Transmembrane helix</keyword>
<proteinExistence type="predicted"/>
<comment type="caution">
    <text evidence="2">The sequence shown here is derived from an EMBL/GenBank/DDBJ whole genome shotgun (WGS) entry which is preliminary data.</text>
</comment>
<gene>
    <name evidence="2" type="ORF">Lalb_Chr25g0282371</name>
</gene>
<sequence>MLQSRPRIEIMQHQMCGRIGIHVALSSCSAFSLLLFFFFKHICSTCLVCNFNLIYESRSFWNSSNLPMTAR</sequence>
<keyword evidence="1" id="KW-0812">Transmembrane</keyword>
<dbReference type="AlphaFoldDB" id="A0A6A4MUD2"/>
<name>A0A6A4MUD2_LUPAL</name>
<reference evidence="3" key="1">
    <citation type="journal article" date="2020" name="Nat. Commun.">
        <title>Genome sequence of the cluster root forming white lupin.</title>
        <authorList>
            <person name="Hufnagel B."/>
            <person name="Marques A."/>
            <person name="Soriano A."/>
            <person name="Marques L."/>
            <person name="Divol F."/>
            <person name="Doumas P."/>
            <person name="Sallet E."/>
            <person name="Mancinotti D."/>
            <person name="Carrere S."/>
            <person name="Marande W."/>
            <person name="Arribat S."/>
            <person name="Keller J."/>
            <person name="Huneau C."/>
            <person name="Blein T."/>
            <person name="Aime D."/>
            <person name="Laguerre M."/>
            <person name="Taylor J."/>
            <person name="Schubert V."/>
            <person name="Nelson M."/>
            <person name="Geu-Flores F."/>
            <person name="Crespi M."/>
            <person name="Gallardo-Guerrero K."/>
            <person name="Delaux P.-M."/>
            <person name="Salse J."/>
            <person name="Berges H."/>
            <person name="Guyot R."/>
            <person name="Gouzy J."/>
            <person name="Peret B."/>
        </authorList>
    </citation>
    <scope>NUCLEOTIDE SEQUENCE [LARGE SCALE GENOMIC DNA]</scope>
    <source>
        <strain evidence="3">cv. Amiga</strain>
    </source>
</reference>